<name>A0A250KVT2_9GAMM</name>
<evidence type="ECO:0000313" key="2">
    <source>
        <dbReference type="EMBL" id="BBA35783.1"/>
    </source>
</evidence>
<protein>
    <submittedName>
        <fullName evidence="2">Putative integral membrane protein</fullName>
    </submittedName>
</protein>
<keyword evidence="3" id="KW-1185">Reference proteome</keyword>
<sequence>MDVLIIKWVHILSSMFLFGTGMGTAFFKFTTDLSRNVPAMAIVNRRVVLADWLFTTPTVIVQPVSGFVLAALYGYPLDSPWLVASVLMYVVAGGCWLPVVYLQIRMRNDCDRALATGEPLPDRYWHDLNKWVWLGVPAFFAMLATLYLMVYKPTFD</sequence>
<evidence type="ECO:0000256" key="1">
    <source>
        <dbReference type="SAM" id="Phobius"/>
    </source>
</evidence>
<feature type="transmembrane region" description="Helical" evidence="1">
    <location>
        <begin position="81"/>
        <end position="102"/>
    </location>
</feature>
<accession>A0A250KVT2</accession>
<keyword evidence="1" id="KW-0472">Membrane</keyword>
<gene>
    <name evidence="2" type="ORF">sS8_3851</name>
</gene>
<dbReference type="KEGG" id="mmai:sS8_3851"/>
<organism evidence="2 3">
    <name type="scientific">Methylocaldum marinum</name>
    <dbReference type="NCBI Taxonomy" id="1432792"/>
    <lineage>
        <taxon>Bacteria</taxon>
        <taxon>Pseudomonadati</taxon>
        <taxon>Pseudomonadota</taxon>
        <taxon>Gammaproteobacteria</taxon>
        <taxon>Methylococcales</taxon>
        <taxon>Methylococcaceae</taxon>
        <taxon>Methylocaldum</taxon>
    </lineage>
</organism>
<dbReference type="Proteomes" id="UP000266313">
    <property type="component" value="Chromosome"/>
</dbReference>
<keyword evidence="1" id="KW-0812">Transmembrane</keyword>
<dbReference type="EMBL" id="AP017928">
    <property type="protein sequence ID" value="BBA35783.1"/>
    <property type="molecule type" value="Genomic_DNA"/>
</dbReference>
<dbReference type="AlphaFoldDB" id="A0A250KVT2"/>
<feature type="transmembrane region" description="Helical" evidence="1">
    <location>
        <begin position="131"/>
        <end position="150"/>
    </location>
</feature>
<reference evidence="2 3" key="1">
    <citation type="submission" date="2016-12" db="EMBL/GenBank/DDBJ databases">
        <title>Genome sequencing of Methylocaldum marinum.</title>
        <authorList>
            <person name="Takeuchi M."/>
            <person name="Kamagata Y."/>
            <person name="Hiraoka S."/>
            <person name="Oshima K."/>
            <person name="Hattori M."/>
            <person name="Iwasaki W."/>
        </authorList>
    </citation>
    <scope>NUCLEOTIDE SEQUENCE [LARGE SCALE GENOMIC DNA]</scope>
    <source>
        <strain evidence="2 3">S8</strain>
    </source>
</reference>
<feature type="transmembrane region" description="Helical" evidence="1">
    <location>
        <begin position="48"/>
        <end position="75"/>
    </location>
</feature>
<dbReference type="InterPro" id="IPR018729">
    <property type="entry name" value="DUF2269_transmembrane"/>
</dbReference>
<feature type="transmembrane region" description="Helical" evidence="1">
    <location>
        <begin position="6"/>
        <end position="27"/>
    </location>
</feature>
<dbReference type="RefSeq" id="WP_119631076.1">
    <property type="nucleotide sequence ID" value="NZ_AP017928.1"/>
</dbReference>
<proteinExistence type="predicted"/>
<evidence type="ECO:0000313" key="3">
    <source>
        <dbReference type="Proteomes" id="UP000266313"/>
    </source>
</evidence>
<dbReference type="Pfam" id="PF10027">
    <property type="entry name" value="DUF2269"/>
    <property type="match status" value="1"/>
</dbReference>
<keyword evidence="1" id="KW-1133">Transmembrane helix</keyword>
<dbReference type="OrthoDB" id="9786302at2"/>